<evidence type="ECO:0000256" key="6">
    <source>
        <dbReference type="ARBA" id="ARBA00023033"/>
    </source>
</evidence>
<evidence type="ECO:0000313" key="9">
    <source>
        <dbReference type="Proteomes" id="UP001597419"/>
    </source>
</evidence>
<keyword evidence="5 7" id="KW-0408">Iron</keyword>
<dbReference type="InterPro" id="IPR017972">
    <property type="entry name" value="Cyt_P450_CS"/>
</dbReference>
<dbReference type="PANTHER" id="PTHR24291">
    <property type="entry name" value="CYTOCHROME P450 FAMILY 4"/>
    <property type="match status" value="1"/>
</dbReference>
<dbReference type="PRINTS" id="PR00385">
    <property type="entry name" value="P450"/>
</dbReference>
<dbReference type="EMBL" id="JBHUKU010000005">
    <property type="protein sequence ID" value="MFD2459202.1"/>
    <property type="molecule type" value="Genomic_DNA"/>
</dbReference>
<dbReference type="SUPFAM" id="SSF48264">
    <property type="entry name" value="Cytochrome P450"/>
    <property type="match status" value="1"/>
</dbReference>
<keyword evidence="3 7" id="KW-0479">Metal-binding</keyword>
<keyword evidence="4 7" id="KW-0560">Oxidoreductase</keyword>
<dbReference type="CDD" id="cd11049">
    <property type="entry name" value="CYP170A1-like"/>
    <property type="match status" value="1"/>
</dbReference>
<evidence type="ECO:0000256" key="7">
    <source>
        <dbReference type="RuleBase" id="RU000461"/>
    </source>
</evidence>
<dbReference type="InterPro" id="IPR002401">
    <property type="entry name" value="Cyt_P450_E_grp-I"/>
</dbReference>
<accession>A0ABW5GCF1</accession>
<gene>
    <name evidence="8" type="ORF">ACFSYJ_11360</name>
</gene>
<dbReference type="PRINTS" id="PR00463">
    <property type="entry name" value="EP450I"/>
</dbReference>
<comment type="caution">
    <text evidence="8">The sequence shown here is derived from an EMBL/GenBank/DDBJ whole genome shotgun (WGS) entry which is preliminary data.</text>
</comment>
<comment type="similarity">
    <text evidence="1 7">Belongs to the cytochrome P450 family.</text>
</comment>
<dbReference type="Pfam" id="PF00067">
    <property type="entry name" value="p450"/>
    <property type="match status" value="1"/>
</dbReference>
<proteinExistence type="inferred from homology"/>
<dbReference type="InterPro" id="IPR050196">
    <property type="entry name" value="Cytochrome_P450_Monoox"/>
</dbReference>
<sequence length="443" mass="49420">MSVPVAPDRWILLGHTPSMLRRRVGFTSSLRAHGDIVRIFLGPMETYFLTSPELVNHVLVTEGTSFSKGAVFDRFRPFMGNGLVMSEGAFHRRQRRLMQPAFHGARLAAYADTMVRVTGELTATWRAGEVRALDADMQRLAITVVGETLFATELGRRAVAEARRSIPVVLKEGMIRALSPRFLEHVPIVPANRRFDRAVDRLRRIVQEVITAWRAAGEDHGDLLSTLMLATDEDTGEAMTDRQVYDEVITLLTAGSETSAVALAWLFHELAENPAVERRARAEVDRVLGGRAAIFADVAKLEYLRRIVNEVLRRYPIWILMRRALADVELGGVRLAAGTEVMFSPYSLHFDPRFHEDPDRFDPDRWLPDRAARVPKGAYVPFGAGGRQCIGKAFAHTEITLVAATILSHWRLDPVPGVPVRTVVTSAAYPSRMPMTVTPRSAP</sequence>
<protein>
    <submittedName>
        <fullName evidence="8">Cytochrome P450</fullName>
    </submittedName>
</protein>
<dbReference type="Gene3D" id="1.10.630.10">
    <property type="entry name" value="Cytochrome P450"/>
    <property type="match status" value="1"/>
</dbReference>
<dbReference type="PROSITE" id="PS00086">
    <property type="entry name" value="CYTOCHROME_P450"/>
    <property type="match status" value="1"/>
</dbReference>
<organism evidence="8 9">
    <name type="scientific">Amycolatopsis samaneae</name>
    <dbReference type="NCBI Taxonomy" id="664691"/>
    <lineage>
        <taxon>Bacteria</taxon>
        <taxon>Bacillati</taxon>
        <taxon>Actinomycetota</taxon>
        <taxon>Actinomycetes</taxon>
        <taxon>Pseudonocardiales</taxon>
        <taxon>Pseudonocardiaceae</taxon>
        <taxon>Amycolatopsis</taxon>
    </lineage>
</organism>
<keyword evidence="9" id="KW-1185">Reference proteome</keyword>
<dbReference type="InterPro" id="IPR001128">
    <property type="entry name" value="Cyt_P450"/>
</dbReference>
<keyword evidence="2 7" id="KW-0349">Heme</keyword>
<keyword evidence="6 7" id="KW-0503">Monooxygenase</keyword>
<evidence type="ECO:0000256" key="5">
    <source>
        <dbReference type="ARBA" id="ARBA00023004"/>
    </source>
</evidence>
<evidence type="ECO:0000256" key="3">
    <source>
        <dbReference type="ARBA" id="ARBA00022723"/>
    </source>
</evidence>
<dbReference type="InterPro" id="IPR036396">
    <property type="entry name" value="Cyt_P450_sf"/>
</dbReference>
<evidence type="ECO:0000313" key="8">
    <source>
        <dbReference type="EMBL" id="MFD2459202.1"/>
    </source>
</evidence>
<evidence type="ECO:0000256" key="2">
    <source>
        <dbReference type="ARBA" id="ARBA00022617"/>
    </source>
</evidence>
<dbReference type="Proteomes" id="UP001597419">
    <property type="component" value="Unassembled WGS sequence"/>
</dbReference>
<dbReference type="RefSeq" id="WP_345405896.1">
    <property type="nucleotide sequence ID" value="NZ_BAABHG010000019.1"/>
</dbReference>
<reference evidence="9" key="1">
    <citation type="journal article" date="2019" name="Int. J. Syst. Evol. Microbiol.">
        <title>The Global Catalogue of Microorganisms (GCM) 10K type strain sequencing project: providing services to taxonomists for standard genome sequencing and annotation.</title>
        <authorList>
            <consortium name="The Broad Institute Genomics Platform"/>
            <consortium name="The Broad Institute Genome Sequencing Center for Infectious Disease"/>
            <person name="Wu L."/>
            <person name="Ma J."/>
        </authorList>
    </citation>
    <scope>NUCLEOTIDE SEQUENCE [LARGE SCALE GENOMIC DNA]</scope>
    <source>
        <strain evidence="9">CGMCC 4.7643</strain>
    </source>
</reference>
<evidence type="ECO:0000256" key="1">
    <source>
        <dbReference type="ARBA" id="ARBA00010617"/>
    </source>
</evidence>
<evidence type="ECO:0000256" key="4">
    <source>
        <dbReference type="ARBA" id="ARBA00023002"/>
    </source>
</evidence>
<name>A0ABW5GCF1_9PSEU</name>
<dbReference type="PANTHER" id="PTHR24291:SF50">
    <property type="entry name" value="BIFUNCTIONAL ALBAFLAVENONE MONOOXYGENASE_TERPENE SYNTHASE"/>
    <property type="match status" value="1"/>
</dbReference>